<dbReference type="WBParaSite" id="nRc.2.0.1.t01490-RA">
    <property type="protein sequence ID" value="nRc.2.0.1.t01490-RA"/>
    <property type="gene ID" value="nRc.2.0.1.g01490"/>
</dbReference>
<evidence type="ECO:0000313" key="1">
    <source>
        <dbReference type="Proteomes" id="UP000887565"/>
    </source>
</evidence>
<protein>
    <submittedName>
        <fullName evidence="2">Uncharacterized protein</fullName>
    </submittedName>
</protein>
<reference evidence="2" key="1">
    <citation type="submission" date="2022-11" db="UniProtKB">
        <authorList>
            <consortium name="WormBaseParasite"/>
        </authorList>
    </citation>
    <scope>IDENTIFICATION</scope>
</reference>
<keyword evidence="1" id="KW-1185">Reference proteome</keyword>
<proteinExistence type="predicted"/>
<evidence type="ECO:0000313" key="2">
    <source>
        <dbReference type="WBParaSite" id="nRc.2.0.1.t01490-RA"/>
    </source>
</evidence>
<organism evidence="1 2">
    <name type="scientific">Romanomermis culicivorax</name>
    <name type="common">Nematode worm</name>
    <dbReference type="NCBI Taxonomy" id="13658"/>
    <lineage>
        <taxon>Eukaryota</taxon>
        <taxon>Metazoa</taxon>
        <taxon>Ecdysozoa</taxon>
        <taxon>Nematoda</taxon>
        <taxon>Enoplea</taxon>
        <taxon>Dorylaimia</taxon>
        <taxon>Mermithida</taxon>
        <taxon>Mermithoidea</taxon>
        <taxon>Mermithidae</taxon>
        <taxon>Romanomermis</taxon>
    </lineage>
</organism>
<name>A0A915HIS5_ROMCU</name>
<dbReference type="Proteomes" id="UP000887565">
    <property type="component" value="Unplaced"/>
</dbReference>
<accession>A0A915HIS5</accession>
<dbReference type="AlphaFoldDB" id="A0A915HIS5"/>
<sequence length="259" mass="29751">MIDAAIQQKCVQQGKDNHLDIQIIKRAKHADFHITVCTVDYSFPHISWSSYSLFFLSNYQCRQNRLRKDLRFFGFFLYLDTFEKKNVGGTYRYLAKRKIAKKAAQKCKFVKKSKMVKKCNFAEKAVEKLCKMVESAEKCRNCRESGLDIGTTQDDWNDVLLVSLAFIRLVNKKGPAGMNLSNYVAKTQQPSATEVGTQATSTFLDANLWLAMDCNIICQFTPESPLFDYHSKLAGKEQVYIHRIFSKAIDQYSSSANRR</sequence>